<reference evidence="2 3" key="1">
    <citation type="submission" date="2016-10" db="EMBL/GenBank/DDBJ databases">
        <title>Complete Genome Sequence of Flavobacterium sp. PK15.</title>
        <authorList>
            <person name="Ekwe A."/>
            <person name="Kim S.B."/>
        </authorList>
    </citation>
    <scope>NUCLEOTIDE SEQUENCE [LARGE SCALE GENOMIC DNA]</scope>
    <source>
        <strain evidence="2 3">PK15</strain>
    </source>
</reference>
<proteinExistence type="predicted"/>
<gene>
    <name evidence="2" type="ORF">BIW12_14930</name>
</gene>
<dbReference type="EMBL" id="CP017774">
    <property type="protein sequence ID" value="APA00612.1"/>
    <property type="molecule type" value="Genomic_DNA"/>
</dbReference>
<dbReference type="InterPro" id="IPR013783">
    <property type="entry name" value="Ig-like_fold"/>
</dbReference>
<dbReference type="InterPro" id="IPR002909">
    <property type="entry name" value="IPT_dom"/>
</dbReference>
<evidence type="ECO:0000313" key="3">
    <source>
        <dbReference type="Proteomes" id="UP000178198"/>
    </source>
</evidence>
<dbReference type="Gene3D" id="2.60.40.10">
    <property type="entry name" value="Immunoglobulins"/>
    <property type="match status" value="1"/>
</dbReference>
<dbReference type="SUPFAM" id="SSF81296">
    <property type="entry name" value="E set domains"/>
    <property type="match status" value="1"/>
</dbReference>
<keyword evidence="3" id="KW-1185">Reference proteome</keyword>
<protein>
    <recommendedName>
        <fullName evidence="1">IPT/TIG domain-containing protein</fullName>
    </recommendedName>
</protein>
<name>A0A1D9PDI6_9FLAO</name>
<dbReference type="AlphaFoldDB" id="A0A1D9PDI6"/>
<dbReference type="Proteomes" id="UP000178198">
    <property type="component" value="Chromosome"/>
</dbReference>
<dbReference type="Pfam" id="PF01833">
    <property type="entry name" value="TIG"/>
    <property type="match status" value="1"/>
</dbReference>
<evidence type="ECO:0000313" key="2">
    <source>
        <dbReference type="EMBL" id="APA00612.1"/>
    </source>
</evidence>
<evidence type="ECO:0000259" key="1">
    <source>
        <dbReference type="Pfam" id="PF01833"/>
    </source>
</evidence>
<accession>A0A1D9PDI6</accession>
<dbReference type="KEGG" id="fcm:BIW12_14930"/>
<dbReference type="CDD" id="cd00603">
    <property type="entry name" value="IPT_PCSR"/>
    <property type="match status" value="1"/>
</dbReference>
<feature type="domain" description="IPT/TIG" evidence="1">
    <location>
        <begin position="98"/>
        <end position="168"/>
    </location>
</feature>
<dbReference type="SUPFAM" id="SSF117281">
    <property type="entry name" value="Kelch motif"/>
    <property type="match status" value="1"/>
</dbReference>
<dbReference type="STRING" id="1306519.BIW12_14930"/>
<dbReference type="InterPro" id="IPR014756">
    <property type="entry name" value="Ig_E-set"/>
</dbReference>
<organism evidence="2 3">
    <name type="scientific">Flavobacterium commune</name>
    <dbReference type="NCBI Taxonomy" id="1306519"/>
    <lineage>
        <taxon>Bacteria</taxon>
        <taxon>Pseudomonadati</taxon>
        <taxon>Bacteroidota</taxon>
        <taxon>Flavobacteriia</taxon>
        <taxon>Flavobacteriales</taxon>
        <taxon>Flavobacteriaceae</taxon>
        <taxon>Flavobacterium</taxon>
    </lineage>
</organism>
<dbReference type="Gene3D" id="2.120.10.80">
    <property type="entry name" value="Kelch-type beta propeller"/>
    <property type="match status" value="1"/>
</dbReference>
<sequence>MISCNNSDNDPDYVPPTLKNFPESGLLGQPISIQIENMEIGKIQVFFDLEEADVKYTADNEIMVIVPTSIKRYNPTLKIIDLNENKTILSSTFTLKKPVITKYSSENISFNETLTIYGENFDTNRNLIKVLVNNEIAQIQNTDFNKVEIMIPTKLTTANLEIKVQSQLQEASSTLPLVLKNPIIKGTQLNQVWLQQTLDVNIENVNPNSEFGEVFVNGIPCYFSASTNNIIGITIPPGPYKDFFVTNITYKTAGLTTSYDCNIKILNNFILVDHIDNAQTEFNIFIHNNKAYTFSYTIPGTDEFERYYTFLEFSPVTEKWKQISTFHYTGHIVNAVYDGNNTVYFYKLEGNSQSYSLSKFNMDTNKETAIDLPNNKIVAPLLFAFHDKLYLYSGLDRTSTSTTVRNKKYEYSKLDNTWRELSSSVLSELPLTSEHAVTTPIDYVFIGEDIYISYGLNYSTFKISPNLSVTKTPYALSFQYGNNIIVKSSYDYLYNTKTNKYVAVDILNLTGYSNNFFTLNNEVYYLRNSWSMYYQNTIYTQKISKQILNGLL</sequence>
<dbReference type="InterPro" id="IPR015915">
    <property type="entry name" value="Kelch-typ_b-propeller"/>
</dbReference>